<dbReference type="OrthoDB" id="3598281at2759"/>
<feature type="domain" description="Dynamin N-terminal" evidence="2">
    <location>
        <begin position="190"/>
        <end position="407"/>
    </location>
</feature>
<proteinExistence type="predicted"/>
<protein>
    <submittedName>
        <fullName evidence="4">Nuclear GTPase SLIP-GC-like isoform X1</fullName>
    </submittedName>
</protein>
<evidence type="ECO:0000256" key="1">
    <source>
        <dbReference type="SAM" id="MobiDB-lite"/>
    </source>
</evidence>
<dbReference type="PANTHER" id="PTHR47308:SF1">
    <property type="entry name" value="NUCLEAR GTPASE SLIP-GC"/>
    <property type="match status" value="1"/>
</dbReference>
<dbReference type="SUPFAM" id="SSF52540">
    <property type="entry name" value="P-loop containing nucleoside triphosphate hydrolases"/>
    <property type="match status" value="1"/>
</dbReference>
<dbReference type="PANTHER" id="PTHR47308">
    <property type="entry name" value="NUCLEAR GTPASE SLIP-GC"/>
    <property type="match status" value="1"/>
</dbReference>
<dbReference type="Proteomes" id="UP000515150">
    <property type="component" value="Chromosome 8"/>
</dbReference>
<dbReference type="Gene3D" id="3.40.50.300">
    <property type="entry name" value="P-loop containing nucleotide triphosphate hydrolases"/>
    <property type="match status" value="1"/>
</dbReference>
<dbReference type="GeneID" id="114860413"/>
<dbReference type="Pfam" id="PF00350">
    <property type="entry name" value="Dynamin_N"/>
    <property type="match status" value="1"/>
</dbReference>
<feature type="compositionally biased region" description="Polar residues" evidence="1">
    <location>
        <begin position="100"/>
        <end position="110"/>
    </location>
</feature>
<dbReference type="InterPro" id="IPR053082">
    <property type="entry name" value="Nuclear_GTPase_SLIP-GC"/>
</dbReference>
<dbReference type="InterPro" id="IPR027417">
    <property type="entry name" value="P-loop_NTPase"/>
</dbReference>
<evidence type="ECO:0000259" key="2">
    <source>
        <dbReference type="Pfam" id="PF00350"/>
    </source>
</evidence>
<dbReference type="InterPro" id="IPR045063">
    <property type="entry name" value="Dynamin_N"/>
</dbReference>
<gene>
    <name evidence="4" type="primary">LOC114860413</name>
</gene>
<dbReference type="RefSeq" id="XP_029014816.1">
    <property type="nucleotide sequence ID" value="XM_029158983.3"/>
</dbReference>
<evidence type="ECO:0000313" key="4">
    <source>
        <dbReference type="RefSeq" id="XP_029014816.1"/>
    </source>
</evidence>
<reference evidence="4" key="1">
    <citation type="submission" date="2025-08" db="UniProtKB">
        <authorList>
            <consortium name="RefSeq"/>
        </authorList>
    </citation>
    <scope>IDENTIFICATION</scope>
</reference>
<dbReference type="InParanoid" id="A0A6P7N5S6"/>
<organism evidence="3 4">
    <name type="scientific">Betta splendens</name>
    <name type="common">Siamese fighting fish</name>
    <dbReference type="NCBI Taxonomy" id="158456"/>
    <lineage>
        <taxon>Eukaryota</taxon>
        <taxon>Metazoa</taxon>
        <taxon>Chordata</taxon>
        <taxon>Craniata</taxon>
        <taxon>Vertebrata</taxon>
        <taxon>Euteleostomi</taxon>
        <taxon>Actinopterygii</taxon>
        <taxon>Neopterygii</taxon>
        <taxon>Teleostei</taxon>
        <taxon>Neoteleostei</taxon>
        <taxon>Acanthomorphata</taxon>
        <taxon>Anabantaria</taxon>
        <taxon>Anabantiformes</taxon>
        <taxon>Anabantoidei</taxon>
        <taxon>Osphronemidae</taxon>
        <taxon>Betta</taxon>
    </lineage>
</organism>
<dbReference type="GO" id="GO:0003924">
    <property type="term" value="F:GTPase activity"/>
    <property type="evidence" value="ECO:0007669"/>
    <property type="project" value="TreeGrafter"/>
</dbReference>
<evidence type="ECO:0000313" key="3">
    <source>
        <dbReference type="Proteomes" id="UP000515150"/>
    </source>
</evidence>
<sequence length="808" mass="93100">MNQFIRMDAKRDHLFSYVTTKMDHKFRGLYQWVGYTMARFLCLEDEDINKLIPHMGPSRATLKWNLKLLKGKHKVIYQGVEDVSNQEQAVEEAADCAQAGPSTSNLSNKGGIQKCSVRQDKRKSDLQGNHPPTKKRRDRDGPLSEEDILSSVKHIMENVYRTLHLTSKTRFKAFLKNKICDLKIDKREVIGVFGKTGDGKSSLINAVIEEFNLLPFGSIIACTSVMIKVEANRNPKYEAEIEFITPETWENELWSMRRIPIDVLKNDLEISKKLSVVYGEKWESLIQDTVNLIDNKYFKEIPEFLRHKSRTLICDSAKELKVELIQYTRSESSEVKVKRWYWPLVKCVTVRVPNNPLLQHVTLVDLPGNGDRNKSRNKMWKKFVGSCSTVWIVADINRAASALEAWEILEDACSHIGNGGQCQRIHFICTKTDRCENWKNEIVAARKLVFEEFNRQNTVKKYFSNECFKVFTVSSTEFKERTFLQPDETEIPKLQEFLRNLNDCHSETLNYVSGAYGILSLMQGARSRDTADIKAEVCSELEGKLNNELNKIRKTMRETFLAFKKSLTEGVENSKRSCEKNLQSVIKPKQSGSSFHPTLKCLVEQNGVHKTTKGKLINLNAKLCSDLTDSIDEEFRDTFPNQDDCSPFNGVISAFSLDTRKLIENYKAVKLQLIFLKTEEQNIQTRLNKIILYGKKTVYNSLTETVRKAMKNGYKEAAEFSGVNMLKNMRETLEKHFHASRDIMFEEAARVMLQNLKKLMEGILKELKETLTESIELSLKTDERLIIPDLAAELKQVEQYYNQLMDRN</sequence>
<dbReference type="KEGG" id="bspl:114860413"/>
<feature type="region of interest" description="Disordered" evidence="1">
    <location>
        <begin position="94"/>
        <end position="144"/>
    </location>
</feature>
<dbReference type="AlphaFoldDB" id="A0A6P7N5S6"/>
<dbReference type="FunCoup" id="A0A6P7N5S6">
    <property type="interactions" value="52"/>
</dbReference>
<keyword evidence="3" id="KW-1185">Reference proteome</keyword>
<name>A0A6P7N5S6_BETSP</name>
<accession>A0A6P7N5S6</accession>